<evidence type="ECO:0000313" key="2">
    <source>
        <dbReference type="EMBL" id="CAB0011216.1"/>
    </source>
</evidence>
<proteinExistence type="predicted"/>
<dbReference type="AlphaFoldDB" id="A0A6H5H5C2"/>
<reference evidence="2 3" key="1">
    <citation type="submission" date="2020-02" db="EMBL/GenBank/DDBJ databases">
        <authorList>
            <person name="Ferguson B K."/>
        </authorList>
    </citation>
    <scope>NUCLEOTIDE SEQUENCE [LARGE SCALE GENOMIC DNA]</scope>
</reference>
<keyword evidence="3" id="KW-1185">Reference proteome</keyword>
<dbReference type="EMBL" id="CADCXU010023891">
    <property type="protein sequence ID" value="CAB0011216.1"/>
    <property type="molecule type" value="Genomic_DNA"/>
</dbReference>
<protein>
    <submittedName>
        <fullName evidence="2">Uncharacterized protein</fullName>
    </submittedName>
</protein>
<feature type="non-terminal residue" evidence="2">
    <location>
        <position position="1"/>
    </location>
</feature>
<feature type="compositionally biased region" description="Low complexity" evidence="1">
    <location>
        <begin position="34"/>
        <end position="43"/>
    </location>
</feature>
<feature type="compositionally biased region" description="Low complexity" evidence="1">
    <location>
        <begin position="1"/>
        <end position="14"/>
    </location>
</feature>
<evidence type="ECO:0000313" key="3">
    <source>
        <dbReference type="Proteomes" id="UP000479000"/>
    </source>
</evidence>
<evidence type="ECO:0000256" key="1">
    <source>
        <dbReference type="SAM" id="MobiDB-lite"/>
    </source>
</evidence>
<feature type="compositionally biased region" description="Basic and acidic residues" evidence="1">
    <location>
        <begin position="23"/>
        <end position="33"/>
    </location>
</feature>
<dbReference type="Proteomes" id="UP000479000">
    <property type="component" value="Unassembled WGS sequence"/>
</dbReference>
<name>A0A6H5H5C2_9HEMI</name>
<accession>A0A6H5H5C2</accession>
<organism evidence="2 3">
    <name type="scientific">Nesidiocoris tenuis</name>
    <dbReference type="NCBI Taxonomy" id="355587"/>
    <lineage>
        <taxon>Eukaryota</taxon>
        <taxon>Metazoa</taxon>
        <taxon>Ecdysozoa</taxon>
        <taxon>Arthropoda</taxon>
        <taxon>Hexapoda</taxon>
        <taxon>Insecta</taxon>
        <taxon>Pterygota</taxon>
        <taxon>Neoptera</taxon>
        <taxon>Paraneoptera</taxon>
        <taxon>Hemiptera</taxon>
        <taxon>Heteroptera</taxon>
        <taxon>Panheteroptera</taxon>
        <taxon>Cimicomorpha</taxon>
        <taxon>Miridae</taxon>
        <taxon>Dicyphina</taxon>
        <taxon>Nesidiocoris</taxon>
    </lineage>
</organism>
<gene>
    <name evidence="2" type="ORF">NTEN_LOCUS16209</name>
</gene>
<sequence length="59" mass="6313">EPLGRAASARRSPSTTSWSVHGPRGDGRLDRASQRAAAAFPSAEAARRANIFKSIYSNK</sequence>
<feature type="region of interest" description="Disordered" evidence="1">
    <location>
        <begin position="1"/>
        <end position="43"/>
    </location>
</feature>